<proteinExistence type="predicted"/>
<accession>A0A6C0L467</accession>
<dbReference type="SUPFAM" id="SSF56784">
    <property type="entry name" value="HAD-like"/>
    <property type="match status" value="1"/>
</dbReference>
<evidence type="ECO:0000313" key="1">
    <source>
        <dbReference type="EMBL" id="QHU23248.1"/>
    </source>
</evidence>
<dbReference type="AlphaFoldDB" id="A0A6C0L467"/>
<reference evidence="1" key="1">
    <citation type="journal article" date="2020" name="Nature">
        <title>Giant virus diversity and host interactions through global metagenomics.</title>
        <authorList>
            <person name="Schulz F."/>
            <person name="Roux S."/>
            <person name="Paez-Espino D."/>
            <person name="Jungbluth S."/>
            <person name="Walsh D.A."/>
            <person name="Denef V.J."/>
            <person name="McMahon K.D."/>
            <person name="Konstantinidis K.T."/>
            <person name="Eloe-Fadrosh E.A."/>
            <person name="Kyrpides N.C."/>
            <person name="Woyke T."/>
        </authorList>
    </citation>
    <scope>NUCLEOTIDE SEQUENCE</scope>
    <source>
        <strain evidence="1">GVMAG-S-ERX555907-94</strain>
    </source>
</reference>
<name>A0A6C0L467_9ZZZZ</name>
<dbReference type="InterPro" id="IPR023214">
    <property type="entry name" value="HAD_sf"/>
</dbReference>
<protein>
    <recommendedName>
        <fullName evidence="2">FCP1 homology domain-containing protein</fullName>
    </recommendedName>
</protein>
<dbReference type="EMBL" id="MN741026">
    <property type="protein sequence ID" value="QHU23248.1"/>
    <property type="molecule type" value="Genomic_DNA"/>
</dbReference>
<evidence type="ECO:0008006" key="2">
    <source>
        <dbReference type="Google" id="ProtNLM"/>
    </source>
</evidence>
<sequence>MKQVLVFDIDDTLILHTNERINHYNHPNRNTYLKDLIEELKSDKVYIYTNGTYGHGKAVVDNLYLPVNGIFARDNIPFMKPLIQSFDYVGRRISEEVQGDSEYYFFDDQLDNLKTAKEKGWKTIWISPHFTMNYSFVDYSFPNIYQALVVFIIQKELIKRE</sequence>
<dbReference type="Gene3D" id="3.40.50.1000">
    <property type="entry name" value="HAD superfamily/HAD-like"/>
    <property type="match status" value="1"/>
</dbReference>
<organism evidence="1">
    <name type="scientific">viral metagenome</name>
    <dbReference type="NCBI Taxonomy" id="1070528"/>
    <lineage>
        <taxon>unclassified sequences</taxon>
        <taxon>metagenomes</taxon>
        <taxon>organismal metagenomes</taxon>
    </lineage>
</organism>
<dbReference type="InterPro" id="IPR036412">
    <property type="entry name" value="HAD-like_sf"/>
</dbReference>